<evidence type="ECO:0000313" key="1">
    <source>
        <dbReference type="EMBL" id="QJA48583.1"/>
    </source>
</evidence>
<protein>
    <submittedName>
        <fullName evidence="1">Uncharacterized protein</fullName>
    </submittedName>
</protein>
<dbReference type="EMBL" id="MT144091">
    <property type="protein sequence ID" value="QJA48583.1"/>
    <property type="molecule type" value="Genomic_DNA"/>
</dbReference>
<dbReference type="EMBL" id="MT144724">
    <property type="protein sequence ID" value="QJH98269.1"/>
    <property type="molecule type" value="Genomic_DNA"/>
</dbReference>
<accession>A0A6H1ZKY2</accession>
<evidence type="ECO:0000313" key="2">
    <source>
        <dbReference type="EMBL" id="QJH98269.1"/>
    </source>
</evidence>
<dbReference type="AlphaFoldDB" id="A0A6H1ZKY2"/>
<proteinExistence type="predicted"/>
<organism evidence="1">
    <name type="scientific">viral metagenome</name>
    <dbReference type="NCBI Taxonomy" id="1070528"/>
    <lineage>
        <taxon>unclassified sequences</taxon>
        <taxon>metagenomes</taxon>
        <taxon>organismal metagenomes</taxon>
    </lineage>
</organism>
<sequence length="62" mass="7519">MKRCKFNRNLKCGYSTCDEHCPNWKLVHQTTLFPKEPKVIRTKEEKGVKTTYYKVERRDARK</sequence>
<name>A0A6H1ZKY2_9ZZZZ</name>
<reference evidence="1" key="1">
    <citation type="submission" date="2020-03" db="EMBL/GenBank/DDBJ databases">
        <title>The deep terrestrial virosphere.</title>
        <authorList>
            <person name="Holmfeldt K."/>
            <person name="Nilsson E."/>
            <person name="Simone D."/>
            <person name="Lopez-Fernandez M."/>
            <person name="Wu X."/>
            <person name="de Brujin I."/>
            <person name="Lundin D."/>
            <person name="Andersson A."/>
            <person name="Bertilsson S."/>
            <person name="Dopson M."/>
        </authorList>
    </citation>
    <scope>NUCLEOTIDE SEQUENCE</scope>
    <source>
        <strain evidence="1">TM448A01029</strain>
        <strain evidence="2">TM448B01253</strain>
    </source>
</reference>
<gene>
    <name evidence="1" type="ORF">TM448A01029_0011</name>
    <name evidence="2" type="ORF">TM448B01253_0015</name>
</gene>